<dbReference type="Pfam" id="PF00141">
    <property type="entry name" value="peroxidase"/>
    <property type="match status" value="1"/>
</dbReference>
<dbReference type="GO" id="GO:0046872">
    <property type="term" value="F:metal ion binding"/>
    <property type="evidence" value="ECO:0007669"/>
    <property type="project" value="UniProtKB-UniRule"/>
</dbReference>
<dbReference type="Gene3D" id="1.10.520.10">
    <property type="match status" value="1"/>
</dbReference>
<feature type="signal peptide" evidence="19">
    <location>
        <begin position="1"/>
        <end position="27"/>
    </location>
</feature>
<keyword evidence="19" id="KW-0964">Secreted</keyword>
<evidence type="ECO:0000256" key="15">
    <source>
        <dbReference type="PIRSR" id="PIRSR600823-2"/>
    </source>
</evidence>
<dbReference type="GO" id="GO:0005576">
    <property type="term" value="C:extracellular region"/>
    <property type="evidence" value="ECO:0007669"/>
    <property type="project" value="UniProtKB-SubCell"/>
</dbReference>
<feature type="disulfide bond" evidence="18">
    <location>
        <begin position="72"/>
        <end position="77"/>
    </location>
</feature>
<dbReference type="AlphaFoldDB" id="A0A386JCK7"/>
<feature type="chain" id="PRO_5017103140" description="Peroxidase" evidence="19">
    <location>
        <begin position="28"/>
        <end position="349"/>
    </location>
</feature>
<comment type="cofactor">
    <cofactor evidence="16 19">
        <name>Ca(2+)</name>
        <dbReference type="ChEBI" id="CHEBI:29108"/>
    </cofactor>
    <text evidence="16 19">Binds 2 calcium ions per subunit.</text>
</comment>
<feature type="binding site" evidence="16">
    <location>
        <position position="253"/>
    </location>
    <ligand>
        <name>Ca(2+)</name>
        <dbReference type="ChEBI" id="CHEBI:29108"/>
        <label>2</label>
    </ligand>
</feature>
<evidence type="ECO:0000256" key="5">
    <source>
        <dbReference type="ARBA" id="ARBA00022559"/>
    </source>
</evidence>
<dbReference type="PRINTS" id="PR00458">
    <property type="entry name" value="PEROXIDASE"/>
</dbReference>
<keyword evidence="7 16" id="KW-0479">Metal-binding</keyword>
<comment type="similarity">
    <text evidence="3">Belongs to the peroxidase family. Ascorbate peroxidase subfamily.</text>
</comment>
<name>A0A386JCK7_HUMLU</name>
<dbReference type="GO" id="GO:0042744">
    <property type="term" value="P:hydrogen peroxide catabolic process"/>
    <property type="evidence" value="ECO:0007669"/>
    <property type="project" value="UniProtKB-KW"/>
</dbReference>
<evidence type="ECO:0000256" key="2">
    <source>
        <dbReference type="ARBA" id="ARBA00002322"/>
    </source>
</evidence>
<evidence type="ECO:0000256" key="16">
    <source>
        <dbReference type="PIRSR" id="PIRSR600823-3"/>
    </source>
</evidence>
<dbReference type="PROSITE" id="PS50873">
    <property type="entry name" value="PEROXIDASE_4"/>
    <property type="match status" value="1"/>
</dbReference>
<dbReference type="Gene3D" id="1.10.420.10">
    <property type="entry name" value="Peroxidase, domain 2"/>
    <property type="match status" value="1"/>
</dbReference>
<keyword evidence="10 16" id="KW-0408">Iron</keyword>
<evidence type="ECO:0000256" key="1">
    <source>
        <dbReference type="ARBA" id="ARBA00000189"/>
    </source>
</evidence>
<dbReference type="InterPro" id="IPR019793">
    <property type="entry name" value="Peroxidases_heam-ligand_BS"/>
</dbReference>
<evidence type="ECO:0000256" key="6">
    <source>
        <dbReference type="ARBA" id="ARBA00022617"/>
    </source>
</evidence>
<dbReference type="InterPro" id="IPR033905">
    <property type="entry name" value="Secretory_peroxidase"/>
</dbReference>
<dbReference type="InterPro" id="IPR019794">
    <property type="entry name" value="Peroxidases_AS"/>
</dbReference>
<feature type="binding site" evidence="16">
    <location>
        <position position="76"/>
    </location>
    <ligand>
        <name>Ca(2+)</name>
        <dbReference type="ChEBI" id="CHEBI:29108"/>
        <label>1</label>
    </ligand>
</feature>
<comment type="function">
    <text evidence="2">Removal of H(2)O(2), oxidation of toxic reductants, biosynthesis and degradation of lignin, suberization, auxin catabolism, response to environmental stresses such as wounding, pathogen attack and oxidative stress. These functions might be dependent on each isozyme/isoform in each plant tissue.</text>
</comment>
<evidence type="ECO:0000256" key="8">
    <source>
        <dbReference type="ARBA" id="ARBA00022837"/>
    </source>
</evidence>
<organism evidence="21">
    <name type="scientific">Humulus lupulus</name>
    <name type="common">European hop</name>
    <dbReference type="NCBI Taxonomy" id="3486"/>
    <lineage>
        <taxon>Eukaryota</taxon>
        <taxon>Viridiplantae</taxon>
        <taxon>Streptophyta</taxon>
        <taxon>Embryophyta</taxon>
        <taxon>Tracheophyta</taxon>
        <taxon>Spermatophyta</taxon>
        <taxon>Magnoliopsida</taxon>
        <taxon>eudicotyledons</taxon>
        <taxon>Gunneridae</taxon>
        <taxon>Pentapetalae</taxon>
        <taxon>rosids</taxon>
        <taxon>fabids</taxon>
        <taxon>Rosales</taxon>
        <taxon>Cannabaceae</taxon>
        <taxon>Humulus</taxon>
    </lineage>
</organism>
<evidence type="ECO:0000256" key="19">
    <source>
        <dbReference type="RuleBase" id="RU362060"/>
    </source>
</evidence>
<keyword evidence="5 19" id="KW-0575">Peroxidase</keyword>
<dbReference type="EMBL" id="MG736289">
    <property type="protein sequence ID" value="AYD69106.1"/>
    <property type="molecule type" value="mRNA"/>
</dbReference>
<feature type="disulfide bond" evidence="18">
    <location>
        <begin position="127"/>
        <end position="329"/>
    </location>
</feature>
<evidence type="ECO:0000256" key="7">
    <source>
        <dbReference type="ARBA" id="ARBA00022723"/>
    </source>
</evidence>
<evidence type="ECO:0000256" key="11">
    <source>
        <dbReference type="ARBA" id="ARBA00023157"/>
    </source>
</evidence>
<feature type="binding site" evidence="16">
    <location>
        <position position="258"/>
    </location>
    <ligand>
        <name>Ca(2+)</name>
        <dbReference type="ChEBI" id="CHEBI:29108"/>
        <label>2</label>
    </ligand>
</feature>
<evidence type="ECO:0000259" key="20">
    <source>
        <dbReference type="PROSITE" id="PS50873"/>
    </source>
</evidence>
<accession>A0A386JCK7</accession>
<feature type="domain" description="Plant heme peroxidase family profile" evidence="20">
    <location>
        <begin position="28"/>
        <end position="333"/>
    </location>
</feature>
<dbReference type="FunFam" id="1.10.420.10:FF:000001">
    <property type="entry name" value="Peroxidase"/>
    <property type="match status" value="1"/>
</dbReference>
<evidence type="ECO:0000256" key="17">
    <source>
        <dbReference type="PIRSR" id="PIRSR600823-4"/>
    </source>
</evidence>
<keyword evidence="11 18" id="KW-1015">Disulfide bond</keyword>
<dbReference type="PANTHER" id="PTHR31388">
    <property type="entry name" value="PEROXIDASE 72-RELATED"/>
    <property type="match status" value="1"/>
</dbReference>
<dbReference type="PROSITE" id="PS00436">
    <property type="entry name" value="PEROXIDASE_2"/>
    <property type="match status" value="1"/>
</dbReference>
<feature type="binding site" evidence="15">
    <location>
        <position position="168"/>
    </location>
    <ligand>
        <name>substrate</name>
    </ligand>
</feature>
<keyword evidence="9 19" id="KW-0560">Oxidoreductase</keyword>
<comment type="similarity">
    <text evidence="19">Belongs to the peroxidase family. Classical plant (class III) peroxidase subfamily.</text>
</comment>
<dbReference type="InterPro" id="IPR000823">
    <property type="entry name" value="Peroxidase_pln"/>
</dbReference>
<dbReference type="CDD" id="cd00693">
    <property type="entry name" value="secretory_peroxidase"/>
    <property type="match status" value="1"/>
</dbReference>
<dbReference type="PANTHER" id="PTHR31388:SF270">
    <property type="entry name" value="PEROXIDASE 22-RELATED"/>
    <property type="match status" value="1"/>
</dbReference>
<keyword evidence="13 19" id="KW-0376">Hydrogen peroxide</keyword>
<evidence type="ECO:0000256" key="13">
    <source>
        <dbReference type="ARBA" id="ARBA00023324"/>
    </source>
</evidence>
<evidence type="ECO:0000256" key="18">
    <source>
        <dbReference type="PIRSR" id="PIRSR600823-5"/>
    </source>
</evidence>
<feature type="binding site" description="axial binding residue" evidence="16">
    <location>
        <position position="198"/>
    </location>
    <ligand>
        <name>heme b</name>
        <dbReference type="ChEBI" id="CHEBI:60344"/>
    </ligand>
    <ligandPart>
        <name>Fe</name>
        <dbReference type="ChEBI" id="CHEBI:18248"/>
    </ligandPart>
</feature>
<feature type="site" description="Transition state stabilizer" evidence="17">
    <location>
        <position position="66"/>
    </location>
</feature>
<comment type="catalytic activity">
    <reaction evidence="1 19">
        <text>2 a phenolic donor + H2O2 = 2 a phenolic radical donor + 2 H2O</text>
        <dbReference type="Rhea" id="RHEA:56136"/>
        <dbReference type="ChEBI" id="CHEBI:15377"/>
        <dbReference type="ChEBI" id="CHEBI:16240"/>
        <dbReference type="ChEBI" id="CHEBI:139520"/>
        <dbReference type="ChEBI" id="CHEBI:139521"/>
        <dbReference type="EC" id="1.11.1.7"/>
    </reaction>
</comment>
<dbReference type="SUPFAM" id="SSF48113">
    <property type="entry name" value="Heme-dependent peroxidases"/>
    <property type="match status" value="1"/>
</dbReference>
<feature type="binding site" evidence="16">
    <location>
        <position position="199"/>
    </location>
    <ligand>
        <name>Ca(2+)</name>
        <dbReference type="ChEBI" id="CHEBI:29108"/>
        <label>2</label>
    </ligand>
</feature>
<feature type="binding site" evidence="16">
    <location>
        <position position="74"/>
    </location>
    <ligand>
        <name>Ca(2+)</name>
        <dbReference type="ChEBI" id="CHEBI:29108"/>
        <label>1</label>
    </ligand>
</feature>
<dbReference type="GO" id="GO:0006979">
    <property type="term" value="P:response to oxidative stress"/>
    <property type="evidence" value="ECO:0007669"/>
    <property type="project" value="UniProtKB-UniRule"/>
</dbReference>
<feature type="binding site" evidence="16">
    <location>
        <position position="250"/>
    </location>
    <ligand>
        <name>Ca(2+)</name>
        <dbReference type="ChEBI" id="CHEBI:29108"/>
        <label>2</label>
    </ligand>
</feature>
<reference evidence="21" key="1">
    <citation type="submission" date="2017-12" db="EMBL/GenBank/DDBJ databases">
        <title>Induced defense responses in hop (Humulus lupulus L.) during verticillium (Verticillium nonalfalfae) infection.</title>
        <authorList>
            <person name="Svara A."/>
            <person name="Jakse J."/>
            <person name="Radisek S."/>
            <person name="Stajner N."/>
        </authorList>
    </citation>
    <scope>NUCLEOTIDE SEQUENCE</scope>
</reference>
<evidence type="ECO:0000256" key="9">
    <source>
        <dbReference type="ARBA" id="ARBA00023002"/>
    </source>
</evidence>
<feature type="binding site" evidence="16">
    <location>
        <position position="78"/>
    </location>
    <ligand>
        <name>Ca(2+)</name>
        <dbReference type="ChEBI" id="CHEBI:29108"/>
        <label>1</label>
    </ligand>
</feature>
<dbReference type="PROSITE" id="PS00435">
    <property type="entry name" value="PEROXIDASE_1"/>
    <property type="match status" value="1"/>
</dbReference>
<keyword evidence="19" id="KW-0732">Signal</keyword>
<evidence type="ECO:0000256" key="10">
    <source>
        <dbReference type="ARBA" id="ARBA00023004"/>
    </source>
</evidence>
<proteinExistence type="evidence at transcript level"/>
<keyword evidence="12" id="KW-0325">Glycoprotein</keyword>
<gene>
    <name evidence="21" type="primary">PRX34</name>
</gene>
<evidence type="ECO:0000256" key="12">
    <source>
        <dbReference type="ARBA" id="ARBA00023180"/>
    </source>
</evidence>
<comment type="cofactor">
    <cofactor evidence="16 19">
        <name>heme b</name>
        <dbReference type="ChEBI" id="CHEBI:60344"/>
    </cofactor>
    <text evidence="16 19">Binds 1 heme b (iron(II)-protoporphyrin IX) group per subunit.</text>
</comment>
<feature type="binding site" evidence="16">
    <location>
        <position position="80"/>
    </location>
    <ligand>
        <name>Ca(2+)</name>
        <dbReference type="ChEBI" id="CHEBI:29108"/>
        <label>1</label>
    </ligand>
</feature>
<dbReference type="PRINTS" id="PR00461">
    <property type="entry name" value="PLPEROXIDASE"/>
</dbReference>
<dbReference type="InterPro" id="IPR002016">
    <property type="entry name" value="Haem_peroxidase"/>
</dbReference>
<sequence length="349" mass="37610">MCGLKIVMATALLYVVLILGGISGSYGQLSPTFYDETCPNVTNIIQDIVADVLTNSDPRIGASLIRLHFHDCFVNGCDGSLLLDNDPANGIVTEKDAAPNNNSARGFEVVDRIKAALEQACPATVSCSDLLTIASERSVFLSGGPGWTNLLGRRDGRIANNSGAQRLPAPFETLDILKDKFLELKLDTIDLVALSGAHTFGRGRCITFSDRLFDFNSTGLPDPTIDANYLQFLQDLCPQGGNASVITNIDLTTPDQFDNKYYSNLQANKGLFQSDQELFSTPGADDVIEFVNKFSANQTAFFESFVSSMIKMGNLSLITGSDGEIRLDCKRVNDVLVGSGDSGVYVSSI</sequence>
<dbReference type="EC" id="1.11.1.7" evidence="4 19"/>
<dbReference type="GO" id="GO:0020037">
    <property type="term" value="F:heme binding"/>
    <property type="evidence" value="ECO:0007669"/>
    <property type="project" value="UniProtKB-UniRule"/>
</dbReference>
<feature type="binding site" evidence="16">
    <location>
        <position position="94"/>
    </location>
    <ligand>
        <name>Ca(2+)</name>
        <dbReference type="ChEBI" id="CHEBI:29108"/>
        <label>1</label>
    </ligand>
</feature>
<dbReference type="InterPro" id="IPR010255">
    <property type="entry name" value="Haem_peroxidase_sf"/>
</dbReference>
<feature type="active site" description="Proton acceptor" evidence="14">
    <location>
        <position position="70"/>
    </location>
</feature>
<keyword evidence="8 16" id="KW-0106">Calcium</keyword>
<comment type="subcellular location">
    <subcellularLocation>
        <location evidence="19">Secreted</location>
    </subcellularLocation>
</comment>
<evidence type="ECO:0000256" key="3">
    <source>
        <dbReference type="ARBA" id="ARBA00006873"/>
    </source>
</evidence>
<evidence type="ECO:0000256" key="14">
    <source>
        <dbReference type="PIRSR" id="PIRSR600823-1"/>
    </source>
</evidence>
<feature type="disulfide bond" evidence="18">
    <location>
        <begin position="38"/>
        <end position="121"/>
    </location>
</feature>
<protein>
    <recommendedName>
        <fullName evidence="4 19">Peroxidase</fullName>
        <ecNumber evidence="4 19">1.11.1.7</ecNumber>
    </recommendedName>
</protein>
<feature type="disulfide bond" evidence="18">
    <location>
        <begin position="205"/>
        <end position="237"/>
    </location>
</feature>
<evidence type="ECO:0000256" key="4">
    <source>
        <dbReference type="ARBA" id="ARBA00012313"/>
    </source>
</evidence>
<dbReference type="GO" id="GO:0140825">
    <property type="term" value="F:lactoperoxidase activity"/>
    <property type="evidence" value="ECO:0007669"/>
    <property type="project" value="UniProtKB-EC"/>
</dbReference>
<keyword evidence="6 19" id="KW-0349">Heme</keyword>
<feature type="binding site" evidence="16">
    <location>
        <position position="71"/>
    </location>
    <ligand>
        <name>Ca(2+)</name>
        <dbReference type="ChEBI" id="CHEBI:29108"/>
        <label>1</label>
    </ligand>
</feature>
<evidence type="ECO:0000313" key="21">
    <source>
        <dbReference type="EMBL" id="AYD69106.1"/>
    </source>
</evidence>